<comment type="caution">
    <text evidence="1">The sequence shown here is derived from an EMBL/GenBank/DDBJ whole genome shotgun (WGS) entry which is preliminary data.</text>
</comment>
<dbReference type="Proteomes" id="UP001172778">
    <property type="component" value="Unassembled WGS sequence"/>
</dbReference>
<dbReference type="RefSeq" id="WP_284102235.1">
    <property type="nucleotide sequence ID" value="NZ_JARRAF010000027.1"/>
</dbReference>
<dbReference type="EMBL" id="JARRAF010000027">
    <property type="protein sequence ID" value="MDK2125920.1"/>
    <property type="molecule type" value="Genomic_DNA"/>
</dbReference>
<protein>
    <submittedName>
        <fullName evidence="1">Type I-U CRISPR-associated RAMP protein Csb1/Cas7u</fullName>
    </submittedName>
</protein>
<sequence>MPPNLQQLESAVQTASVIRLELPLLPLSGDGLVFPPTYDKGEIVLRRGFVRALNADGTEGPAGERQIVSLSSVQSEANRAEMAIQAASRRGEIVYPALDLHIETASGCEQYSVLELSHRLYDAAWRSALVDGLPFPATPVGQSLQDARPERATALFTHAPLMLLLGGWDSHRGGGPLVAKIPRLITTEIIGLDAEKSSVPAIRFDPMDIRKAAGPGYESADPALPFVLDKDKAPKKAKEFTPAELGFGNVLSKGRPAVCITEARQTSVLSVTGLRRLRFPDAAGQCRPERDLAGQVAIAALGLYTLSAQLQLGFNLRSGCELVPLREPRFEVIGRTLQDRHWLDLDHAAALTLLQAARAAAEAQGLAWRQQPIRALANPEMTELVRRSREMGVQAEGD</sequence>
<reference evidence="1" key="1">
    <citation type="submission" date="2023-03" db="EMBL/GenBank/DDBJ databases">
        <title>Chitinimonas shenzhenensis gen. nov., sp. nov., a novel member of family Burkholderiaceae isolated from activated sludge collected in Shen Zhen, China.</title>
        <authorList>
            <person name="Wang X."/>
        </authorList>
    </citation>
    <scope>NUCLEOTIDE SEQUENCE</scope>
    <source>
        <strain evidence="1">DQS-5</strain>
    </source>
</reference>
<keyword evidence="2" id="KW-1185">Reference proteome</keyword>
<dbReference type="InterPro" id="IPR013403">
    <property type="entry name" value="CRISPR-assoc_prot_Csb1/Cas7u"/>
</dbReference>
<gene>
    <name evidence="1" type="primary">cas7u</name>
    <name evidence="1" type="ORF">PZA18_17890</name>
</gene>
<dbReference type="Pfam" id="PF09617">
    <property type="entry name" value="Cas_GSU0053"/>
    <property type="match status" value="1"/>
</dbReference>
<organism evidence="1 2">
    <name type="scientific">Parachitinimonas caeni</name>
    <dbReference type="NCBI Taxonomy" id="3031301"/>
    <lineage>
        <taxon>Bacteria</taxon>
        <taxon>Pseudomonadati</taxon>
        <taxon>Pseudomonadota</taxon>
        <taxon>Betaproteobacteria</taxon>
        <taxon>Neisseriales</taxon>
        <taxon>Chitinibacteraceae</taxon>
        <taxon>Parachitinimonas</taxon>
    </lineage>
</organism>
<evidence type="ECO:0000313" key="2">
    <source>
        <dbReference type="Proteomes" id="UP001172778"/>
    </source>
</evidence>
<proteinExistence type="predicted"/>
<dbReference type="NCBIfam" id="TIGR02570">
    <property type="entry name" value="cas7_GSU0053"/>
    <property type="match status" value="1"/>
</dbReference>
<accession>A0ABT7E3D8</accession>
<name>A0ABT7E3D8_9NEIS</name>
<evidence type="ECO:0000313" key="1">
    <source>
        <dbReference type="EMBL" id="MDK2125920.1"/>
    </source>
</evidence>